<dbReference type="FunFam" id="3.40.50.980:FF:000001">
    <property type="entry name" value="Non-ribosomal peptide synthetase"/>
    <property type="match status" value="5"/>
</dbReference>
<dbReference type="FunFam" id="3.40.50.12780:FF:000012">
    <property type="entry name" value="Non-ribosomal peptide synthetase"/>
    <property type="match status" value="3"/>
</dbReference>
<dbReference type="InterPro" id="IPR029058">
    <property type="entry name" value="AB_hydrolase_fold"/>
</dbReference>
<keyword evidence="5" id="KW-0677">Repeat</keyword>
<feature type="domain" description="Carrier" evidence="6">
    <location>
        <begin position="1545"/>
        <end position="1622"/>
    </location>
</feature>
<reference evidence="7 8" key="1">
    <citation type="submission" date="2018-01" db="EMBL/GenBank/DDBJ databases">
        <title>Draft genome sequences of Chryseobacterium lactis NCTC11390, Chryseobacterium oncorhynchi 701B-08, and Chryseobacterium viscerum 687B-08.</title>
        <authorList>
            <person name="Jeong J.-J."/>
            <person name="Lee Y.J."/>
            <person name="Park B."/>
            <person name="Choi I.-G."/>
            <person name="Kim K.D."/>
        </authorList>
    </citation>
    <scope>NUCLEOTIDE SEQUENCE [LARGE SCALE GENOMIC DNA]</scope>
    <source>
        <strain evidence="7 8">NCTC11390</strain>
    </source>
</reference>
<dbReference type="NCBIfam" id="TIGR01733">
    <property type="entry name" value="AA-adenyl-dom"/>
    <property type="match status" value="5"/>
</dbReference>
<dbReference type="PROSITE" id="PS00012">
    <property type="entry name" value="PHOSPHOPANTETHEINE"/>
    <property type="match status" value="5"/>
</dbReference>
<dbReference type="InterPro" id="IPR045851">
    <property type="entry name" value="AMP-bd_C_sf"/>
</dbReference>
<dbReference type="InterPro" id="IPR006162">
    <property type="entry name" value="Ppantetheine_attach_site"/>
</dbReference>
<dbReference type="InterPro" id="IPR025110">
    <property type="entry name" value="AMP-bd_C"/>
</dbReference>
<sequence length="6576" mass="748420">RLANYLVKTYTIQPDDLIPLCFERSEEMLVGILAVLKSGGAYVPMDPSYPADRIKHILKDTGAKIILTDAVSKAGVAEVCEESISMIVLNSPELATILEEHSTQNPITQVNSSHLAYVIYTSGTTGMPKGVMQEHRNVARLFSATDHWYHFNEGDVWSLFHSYVFDFSVWEIWGALFYGGKLLIPSYEQTKDTNLFFSLCLQEGLTVLNQTPTAFYQFIDTALQREEQLTTLRYVIFGGEALNLASLKPWYERYQFSPDLINMYGITETTVHVTYKKLSVKDLDKASLIGENIPDQGMYILDKHLRAVPVGAVGELYVGGAGIARGYLNRAELTAERFIGNPFQTLEEIKENKNGILYKTGDLVRYLADGELEYIGRNDFQVKIRGYRIELGEIENRLQEYSEVKQGVVLAKENKAGMKYLVGYYVSENQIDTNQLAIFLSETLPEYMVPAVFVHLTRLPLTINGKLDRRALPEPEFTGSKEYTAPENELQEKLCQIYGEVLGLDASGIGIHEDFFRLGGNSIMAIKLISTIKRVLNIQVGVATVFGHKTIVSLSHALNDKNNIDEEVAIIPIKVSTPEEQRLSFAQERLWFIETYEGGSSAYNIPMAVRLDEKTNISVISKALETIVIRHEVLRTIIRSTDEGKGYQLVLDRVPEIRLHQVNSKEELEKEINRISNKTFRLDEELPIEINIFRLGDHHHLSVVIHHIAFDGWSTDIFLQEIQTIYKALIKGETPQLAEVKIQYKDFALWQRNYLSGDRLDHQVGYWKRKLEDFQNLTLPADFKRPAQVSYEGETVHFKLDPAVAQGLRNASKELGVSLYTMMLGGYYLMLSAYSGQDDIVVGSPIANRHHAGLEDIIGFFVNTLALREKVDWRQNYKDFILQISQSVTEAQSHQDLPFEKLVEELGIEQDMSRHPVFQVMFGLQSFGRNSGVEEALFHPFEGNMDYQVAKFDLTTMIDDGEETIQGMFNYAKALFSRETIDSMINSYLYLLEQIFGADKIQLENIRLCDLHLIPAQVRKKVLEEWNDTETDYPSDTTIHHLFEKQVQRTPDHIAVVYGDIKLSYQELNERANRLANYLIETYDLQPDNIVPLCLDRSEQMLIAILAVLKSGAAYVPMDSSYPAERIEHILQDTGAGLILAEESTTQKLQNAEVDILSLNHVNFQAILETMPSENPATKVCPANLAYVIYTSGTTGLPKGVMVEHGNVVNLIHQEAKEFGLISEKVIPKRCLWYANYVFDAHVWELYPSITHGHTIYILDKEKQTELPALQKYIKDHKISIATIPPVLLTKDYILPLEKLVVAGDVTNPQVMLLYKEHGVDLINAYGPTESTVCATLHRYNKDGNPLNIGGPIGNMTIYVLDNNQRPVPVGAAGELYIGGEGIARGYLNRLELTEERFIANPFQTLKQKEKGRNERLYKTGDLVRWLSTGELEYLGRNDFQVKIRGYRIELGEIENTLLTYPKIRQAAVLAKENKAGMKYLAGYYVSDAEIDSTLLSEHLAVSLPEYMVPGAFVHLAALPLTINGKLDRRALPEPNFTGNKEYTAPETEIQKSLVEIYGEVLGIDAKSISIHDDFFRLGGDSIISIQLVSKIKQQLDTRLSVKEIFSSRTVAALALLMESKESSTGIEILTEQGQLTGLVPLLPIQEWFFSEKERGYLADSNHWNQSFLIHVPDLDRDLLEKSITLLIEKHDAFRMYYPLENGVLNQQYGGVNPTVNINYLDASGMSGEELSNTLTTWQQQFDIEESPLYCIGYITGYQDKSARIFFAFHHLIIDTVSWRIIVDDLKNIYKTLEKGEDFKIPQKGSSYRQWIKAIKSYKSDDAESRHKELIYWNKTTEQVGESNSHLEVLSGSEYNHSNLILDKNYTEQLIRGSHHVYHTRINDLLLSALALALTEFTGKSRHAVVLESHGREDVFGNMDITETVGWFTSMYPIVLEKKENLNQTIISTKETLRSIPENGIGYGGLIGYISHELPKISFNYLGQLDQEDLSGEKTWYIAAEDSGVAIGNNNRNSHIIGINGAIIDGQLRFDISAYLSQKQVGDLAKCFKNQIIAIIEELSQSARSFLTPSDIGYITGHKQLTYIQDFGEIEKVYLANSLQEGFVYHALNQGDTDDAYRVQLLWDYLSEINGDVMKQAWSYTQQQFPALRLRFDWNGEIIQVIDKAGILDWRYLDLCEMMEIEQEELIRETTQNDRFEVYDLSKGGLFRIYLFKRSEKHYTCLFSNHHAVLDGWSMPVILTRIHEIYLKLMKKEKLTLVTDHAYTNTQHYLQQHKEESRVFWKDYMKLLEDREDLSSLIKESHRHIDLGTYRQVREHRFVKMIIAEEEYQQLKKFTLENGFTINAVLQYLWHSQLSLYGGVQTTVVGTTVSGRSLPIDDIEASAGLFINTLPLIVQHNDGKVVDVISDIQQRISELNTHSDVSLGELHQDARRIFSSLFVYENYPVPKGGDDNNELGFVFRDSVEKLDYPLGIMAFEQGESVTMKINYEGVLFEQHTMEQMIEGMKTVLHQILKNWKVNADQLSYVSESQLNQMLLWNATESDYPSHKTIHTLFEEQVERTPDEIVLVYQDTKLTYRELNEKSNRLAHYLIKTYDLQPDNLVPLLLDRSEHMLVAILAVLKAGAAYVPMDPSYPIERIEHILKDTQGKLIIGQENTIEKLQMLNADVISIDNAVFQVITRRMSSENPVTEVTSDHLAYVIFTSGTTGLPKGVMIDHRNVSNLIEQEAKEFGLFHNEEIPFQQKNCLWYASYVFDAHVWELYPAITHGHRIYLLEQEKRIDLSALQEYIKENTISIATIPPVLLASDCILPLEKLVVAGDITNPQIMSLYKESGVDLINAYGPTESTVCATLHHYNEDGNPLNIGKAIGNMTVYVLDRHQRPVPVGAVGELYIGGAGIARGYLNRPDLTKERFIVNHFQTFKQKENDDNGKLYKTGDLVRMLSNGELEYIGRNDFQVKIRGYRIELGEIENTLQSYPEIRQAAVLAKENKYGLKYLAGYYVSDPVIDPGLIAEFLSASLPEYMVPEAFVHLKALPLTINGKLDRRALPEPDFKGNKEYTAPGSDLEAVLCRIYSEVLKLDPDNISIHDDFFRLGGNSIMAIKLISKIKQDLNIQVSVAVVFNHKTIASLAGILKDKNHFEEQINIVPIQVSAEDQQLLSFAQERLWFIESYEGGSTAYNIPITTILNENIQLDLLQQSLETVIMRHEVLRSMIRTNEKGVGYQVVTDQIPEFNIIKVESRPELENAINRSVNQIFRLDQEIPVKINVFKFENRYYLSVVIHHIAFDGWSTDIFLQEVATIYDRLSGKEAPELPELKFQYKDFALWQRNYLTGDRLDQQIKYWKNKFDNFENLDLPADFQRPPQISYEGENLYFSLNKEQGEKLRSLSKDLGVSLYTVMLSGYYLMLSAYSGQDDIVVGSPVANRHHAGLENSIGFFVNTLALREKINPVQTIREFIVQVSTSGTEAQAHQDLPFEKLVDELGVEQDTSRHPVFQVMFGLQNVEGETKDHGEILFYPFDGELDYQVAKFDLTTMVDDDGKGINVMFNYAKSLFRKETVIRMADSYQLFLDQMIQGNAAGSMTLISEKETQQIINDWNNTQQEYPKELTIHQLFESQTKTTPDQTALVYLDTKLSYRELNERANRLANYLIEKYNLQPDDLVPICLERSENILVAMLAILKSGAAYVPMDPSYPSDRIQHILTDTSARIVLAQKGSVDKIGTENVEVLSLDDVNLKAALEIEASYNPVTKVHSRNLAYVIYTSGTTGLPKGVMIEHSGVINLIGSMINAHRLQEYNEVGCYSNYVFDAFVYEAFSALCNGNTLWLYSNEIRTSVNDLNDYIKENKIEVSFIPPVLLREVVESGTSLKLIFAGGESFPALRKKIENIILINEYGPTEGTVCTTLHHYKDDQNPLNIGAPIANMTTYVLDHYLRPVPVGAVGELYIGGAGVARGYLNRPELTEERFISNPFQTVKGGNARLYKTGDLVRWLPNGELEYVGRNDFQVKIRGHRIELGEIENTLLNYPDVRQVAVLVQENKSGLKYLAGYYVSDKEIEPGLLSEHLSASLPEYMVPGAFVHLTSLPLTINGKLDRRALPEPDFTGNKEYAAPETELQKKLCRIYGEVLGLDTETIGIYDDFFRLGGDSIISIQLVGRTRQQLEVKLSVKEVFTSRTVASLALAIEEKKDNSETHILTEQGILTGEVPFLPVQEWFFSQKEQGYLKDFNHWNQAFLIHVPQLNPEYLERAIQLLVERHDAFRLYYPKTEGRYGQEYRENTSYQEISFLDISGADQEAISQQLTKWQNNFNIENGPLYHIGYINGYPDGSSRIFFALHHLIIDAVSWRIITEDLKNMYRSVENGEIENIRSHSKGSSYRQWVNAVKSYKSEDKESREKEIAYWNAITDIVEENNSLLTSLSGSESHHGHFILDKETTEKLIRKTHHVYQTQINDLLLSALSSALTDLNGNTKHAILLESHGREEVFGNLDITETVGWFTTMYPLLLETGEDAKDTLIFTKESLRNIPDNGIGYGSLIGYVDRSLPKISFNYLGQLDQEETKGEKTWFIAAEDCGSGVGSNNRDGHLISINGAVVDGQLRFGISGYLSESQVLMLSEDFKKHIVAITNYLSEETRSYLTPSDVDHIVDNDQLQHIQESGEIEGVYLANSLQEGFVYHALNQGEKDDAYRVQLMWDYHTEINLEHLQKSWRLTQDHYPSLRLRFDWNGEIVQIIDKEGRVDWRYKDISHLNEEEQEALMTEVTAQDRFEIYDLSKGSLFRIYLFKRNEKQYSCLFSNHHAILDGWSMPVILNGVHDTYLNLIRNQAPNLIKDEAYPVSQKYLQKHKESSRTFWNQYMNLLENHENLGNLVKEEQKQIDLSNYRHIKDHQVLQMSITGNQYHQLKSLTQEHGFTINAVLQYLWHQQLSIYNRTGNTVVGTTVSGRSLPVDGIESSAGLYINTLPLIVTHKEGKVVDQITEIQETISDLNTHSDINLAELHHGGRRIFSSLFVYENYPVPKGGDSNELGFVFRDSVEKLDYPLGIMASEQGDKVILKINYEGDLFESDMIEQLIQGMSFVLNQIVENRKITSEEIIYVSENQFILMRNWDKSSGYILDDSYRLLPVGAVGELYLSEEDYLNQADIKLEYFIINPFQTAEEKNEGRKSKLYKTGDLARYLPDGNIQNMGNADLQMEINGKSLDEHELTEDREYVAGENELQRKLSHIYGEVLGIAPETISIHDDFFRLGGNSIMAIKLISKIKQKLDAHVNVGMVFNHKTIASMANAMGEENIEQIVINPVKVDSPEKQRLSFAQERLWFIESYEGGSKAYNIPMTVLLDKESDISLLSTAFEAIIMRHEVLRTMIHTTENGVGYQVVTDVVPEFSIIDVETKEELEESINKCANKVFRLNEEIPVSITIFRLGDERYLSAVIHHIAFDGWSIDLFMQEVTIIYDALVKGYMPKLPELKIQYKDFALWQRNYLTGERLDRQIEYWKTRFDEYQSLNLPLDFHRPAEISYEGETINFNLSGDLAEILKEVSQNLGVSLYSVMLSGYYLMLSAYSGQGDIVVGSPIANRHHAGLENMVGFFVNTLALREKIDTKQSIRDFIMQVSNSVTEAQLHQDLPFEKLVEELEVEQDTSRHPVFQVMFGIQSAGKSKSSAHENLTIFHSYDGEVNYQAAKFDLTTMVNESPEGILLTFNYAKSLFRKETIIRMSDSYQLLLSQMVQSGVLESENTVIGDLSLISGEESKQIISTWNATNKEYQLEMTIHALFEDQVLKTPEDTALVYQNIRLSYRELNEKSNRLANYLIKTYQLQPDDLVPLCFERSENMLIAMLGVLKAGAAYVPMDPSYPADRIKYILEDTKAKIVLTELSTGNTIRETEVIFLDEIKEALETSDPKNPVTEARSENLAYVIYTSGTTGQPKGVMIEHKGVINLIESMTEAHRLDEYKQVGCFSNYVFDAFVYEAFPALCKGNTLWLYSNDLRTSVAELNEYINENKIEVSFIPPVLLREVIDHGTNLKLIYAGGESFPALDKNIENITLINEYGPTEGTVCATLHYFKEDRNPLNIGTAISNTTLYVLDGDQRAVPVGAIGELYIGGAGIARGYLNREDLTEERFITNPYQTLEQKERGENGRLYKTGDLVRWLQNGELEYIGRQDFQVKIRGYRIELGEIENTLLSYPDIRQAAVVAKENTTGMKYLVGYYAADPMIDPQLLSDFLMRSLPDYMIPNIFVHLDRLPVTINGKLDRKQLPEPEFTSITEYAAPENALQKQLAEIYGEVLGLDSGNISIHDDFFRLGGNSIMVIKLISRIKMVLDVQIKILDIFKEKTIHKLSLIIARQGKEYKAISILGSMNNNPNIFLIHPGNGGSEVYQSLAEQLKINYDCYGVDSYNLYHEEKIDDLNSLASYYLDHIDLIQQETKQEEYILLGWSLGGNIALEIASQLESRGQQKITVYLLDTILYASDQKLVDFLSFPTDEELSNRLDVPVGDSHFVSTKKFMSAEFAIAKAPVSNTLHSTKVVLLKAMLSGEPFNEAFNDYMKISTYNNVDSIIDNKELLSVYPIEATHQLMLEKEEQIMDIINKTTVEH</sequence>
<dbReference type="GO" id="GO:0044550">
    <property type="term" value="P:secondary metabolite biosynthetic process"/>
    <property type="evidence" value="ECO:0007669"/>
    <property type="project" value="UniProtKB-ARBA"/>
</dbReference>
<dbReference type="Gene3D" id="3.40.50.1820">
    <property type="entry name" value="alpha/beta hydrolase"/>
    <property type="match status" value="1"/>
</dbReference>
<dbReference type="CDD" id="cd05930">
    <property type="entry name" value="A_NRPS"/>
    <property type="match status" value="4"/>
</dbReference>
<dbReference type="InterPro" id="IPR010060">
    <property type="entry name" value="NRPS_synth"/>
</dbReference>
<proteinExistence type="inferred from homology"/>
<dbReference type="Gene3D" id="3.30.559.10">
    <property type="entry name" value="Chloramphenicol acetyltransferase-like domain"/>
    <property type="match status" value="7"/>
</dbReference>
<organism evidence="7 8">
    <name type="scientific">Chryseobacterium lactis</name>
    <dbReference type="NCBI Taxonomy" id="1241981"/>
    <lineage>
        <taxon>Bacteria</taxon>
        <taxon>Pseudomonadati</taxon>
        <taxon>Bacteroidota</taxon>
        <taxon>Flavobacteriia</taxon>
        <taxon>Flavobacteriales</taxon>
        <taxon>Weeksellaceae</taxon>
        <taxon>Chryseobacterium group</taxon>
        <taxon>Chryseobacterium</taxon>
    </lineage>
</organism>
<comment type="cofactor">
    <cofactor evidence="1">
        <name>pantetheine 4'-phosphate</name>
        <dbReference type="ChEBI" id="CHEBI:47942"/>
    </cofactor>
</comment>
<feature type="non-terminal residue" evidence="7">
    <location>
        <position position="1"/>
    </location>
</feature>
<evidence type="ECO:0000256" key="4">
    <source>
        <dbReference type="ARBA" id="ARBA00022553"/>
    </source>
</evidence>
<feature type="domain" description="Carrier" evidence="6">
    <location>
        <begin position="4103"/>
        <end position="4180"/>
    </location>
</feature>
<dbReference type="NCBIfam" id="TIGR01720">
    <property type="entry name" value="NRPS-para261"/>
    <property type="match status" value="2"/>
</dbReference>
<dbReference type="Pfam" id="PF13193">
    <property type="entry name" value="AMP-binding_C"/>
    <property type="match status" value="5"/>
</dbReference>
<dbReference type="Pfam" id="PF00668">
    <property type="entry name" value="Condensation"/>
    <property type="match status" value="7"/>
</dbReference>
<dbReference type="Gene3D" id="1.10.1200.10">
    <property type="entry name" value="ACP-like"/>
    <property type="match status" value="5"/>
</dbReference>
<dbReference type="GO" id="GO:0031177">
    <property type="term" value="F:phosphopantetheine binding"/>
    <property type="evidence" value="ECO:0007669"/>
    <property type="project" value="InterPro"/>
</dbReference>
<comment type="caution">
    <text evidence="7">The sequence shown here is derived from an EMBL/GenBank/DDBJ whole genome shotgun (WGS) entry which is preliminary data.</text>
</comment>
<dbReference type="FunFam" id="3.30.300.30:FF:000010">
    <property type="entry name" value="Enterobactin synthetase component F"/>
    <property type="match status" value="5"/>
</dbReference>
<gene>
    <name evidence="7" type="ORF">C1637_02120</name>
</gene>
<comment type="similarity">
    <text evidence="2">Belongs to the ATP-dependent AMP-binding enzyme family.</text>
</comment>
<dbReference type="InterPro" id="IPR001031">
    <property type="entry name" value="Thioesterase"/>
</dbReference>
<dbReference type="Gene3D" id="2.30.38.10">
    <property type="entry name" value="Luciferase, Domain 3"/>
    <property type="match status" value="6"/>
</dbReference>
<dbReference type="SMART" id="SM00823">
    <property type="entry name" value="PKS_PP"/>
    <property type="match status" value="6"/>
</dbReference>
<dbReference type="Pfam" id="PF00975">
    <property type="entry name" value="Thioesterase"/>
    <property type="match status" value="1"/>
</dbReference>
<dbReference type="SMART" id="SM01294">
    <property type="entry name" value="PKS_PP_betabranch"/>
    <property type="match status" value="1"/>
</dbReference>
<feature type="domain" description="Carrier" evidence="6">
    <location>
        <begin position="3058"/>
        <end position="3135"/>
    </location>
</feature>
<dbReference type="Proteomes" id="UP000236262">
    <property type="component" value="Unassembled WGS sequence"/>
</dbReference>
<evidence type="ECO:0000256" key="1">
    <source>
        <dbReference type="ARBA" id="ARBA00001957"/>
    </source>
</evidence>
<dbReference type="InterPro" id="IPR009081">
    <property type="entry name" value="PP-bd_ACP"/>
</dbReference>
<dbReference type="Pfam" id="PF00501">
    <property type="entry name" value="AMP-binding"/>
    <property type="match status" value="5"/>
</dbReference>
<dbReference type="SUPFAM" id="SSF53474">
    <property type="entry name" value="alpha/beta-Hydrolases"/>
    <property type="match status" value="1"/>
</dbReference>
<evidence type="ECO:0000256" key="2">
    <source>
        <dbReference type="ARBA" id="ARBA00006432"/>
    </source>
</evidence>
<accession>A0AA91YKE9</accession>
<name>A0AA91YKE9_CHRLC</name>
<feature type="domain" description="Carrier" evidence="6">
    <location>
        <begin position="485"/>
        <end position="562"/>
    </location>
</feature>
<evidence type="ECO:0000256" key="3">
    <source>
        <dbReference type="ARBA" id="ARBA00022450"/>
    </source>
</evidence>
<dbReference type="SUPFAM" id="SSF52777">
    <property type="entry name" value="CoA-dependent acyltransferases"/>
    <property type="match status" value="14"/>
</dbReference>
<dbReference type="Pfam" id="PF00550">
    <property type="entry name" value="PP-binding"/>
    <property type="match status" value="6"/>
</dbReference>
<dbReference type="GO" id="GO:0003824">
    <property type="term" value="F:catalytic activity"/>
    <property type="evidence" value="ECO:0007669"/>
    <property type="project" value="InterPro"/>
</dbReference>
<dbReference type="FunFam" id="1.10.1200.10:FF:000005">
    <property type="entry name" value="Nonribosomal peptide synthetase 1"/>
    <property type="match status" value="4"/>
</dbReference>
<dbReference type="NCBIfam" id="NF003417">
    <property type="entry name" value="PRK04813.1"/>
    <property type="match status" value="6"/>
</dbReference>
<evidence type="ECO:0000256" key="5">
    <source>
        <dbReference type="ARBA" id="ARBA00022737"/>
    </source>
</evidence>
<dbReference type="FunFam" id="2.30.38.10:FF:000001">
    <property type="entry name" value="Non-ribosomal peptide synthetase PvdI"/>
    <property type="match status" value="3"/>
</dbReference>
<protein>
    <recommendedName>
        <fullName evidence="6">Carrier domain-containing protein</fullName>
    </recommendedName>
</protein>
<dbReference type="PANTHER" id="PTHR45527">
    <property type="entry name" value="NONRIBOSOMAL PEPTIDE SYNTHETASE"/>
    <property type="match status" value="1"/>
</dbReference>
<dbReference type="InterPro" id="IPR001242">
    <property type="entry name" value="Condensation_dom"/>
</dbReference>
<dbReference type="InterPro" id="IPR010071">
    <property type="entry name" value="AA_adenyl_dom"/>
</dbReference>
<evidence type="ECO:0000259" key="6">
    <source>
        <dbReference type="PROSITE" id="PS50075"/>
    </source>
</evidence>
<dbReference type="Gene3D" id="3.40.50.980">
    <property type="match status" value="10"/>
</dbReference>
<feature type="domain" description="Carrier" evidence="6">
    <location>
        <begin position="5200"/>
        <end position="5277"/>
    </location>
</feature>
<dbReference type="PROSITE" id="PS50075">
    <property type="entry name" value="CARRIER"/>
    <property type="match status" value="6"/>
</dbReference>
<dbReference type="PROSITE" id="PS00455">
    <property type="entry name" value="AMP_BINDING"/>
    <property type="match status" value="5"/>
</dbReference>
<evidence type="ECO:0000313" key="7">
    <source>
        <dbReference type="EMBL" id="PNW15245.1"/>
    </source>
</evidence>
<dbReference type="SUPFAM" id="SSF56801">
    <property type="entry name" value="Acetyl-CoA synthetase-like"/>
    <property type="match status" value="6"/>
</dbReference>
<dbReference type="EMBL" id="PPEH01000001">
    <property type="protein sequence ID" value="PNW15245.1"/>
    <property type="molecule type" value="Genomic_DNA"/>
</dbReference>
<dbReference type="InterPro" id="IPR000873">
    <property type="entry name" value="AMP-dep_synth/lig_dom"/>
</dbReference>
<dbReference type="PANTHER" id="PTHR45527:SF1">
    <property type="entry name" value="FATTY ACID SYNTHASE"/>
    <property type="match status" value="1"/>
</dbReference>
<dbReference type="CDD" id="cd19531">
    <property type="entry name" value="LCL_NRPS-like"/>
    <property type="match status" value="3"/>
</dbReference>
<dbReference type="InterPro" id="IPR023213">
    <property type="entry name" value="CAT-like_dom_sf"/>
</dbReference>
<feature type="domain" description="Carrier" evidence="6">
    <location>
        <begin position="6252"/>
        <end position="6329"/>
    </location>
</feature>
<dbReference type="InterPro" id="IPR036736">
    <property type="entry name" value="ACP-like_sf"/>
</dbReference>
<dbReference type="Gene3D" id="3.30.559.30">
    <property type="entry name" value="Nonribosomal peptide synthetase, condensation domain"/>
    <property type="match status" value="7"/>
</dbReference>
<dbReference type="FunFam" id="3.40.50.980:FF:000002">
    <property type="entry name" value="Enterobactin synthetase component F"/>
    <property type="match status" value="1"/>
</dbReference>
<evidence type="ECO:0000313" key="8">
    <source>
        <dbReference type="Proteomes" id="UP000236262"/>
    </source>
</evidence>
<dbReference type="InterPro" id="IPR020806">
    <property type="entry name" value="PKS_PP-bd"/>
</dbReference>
<dbReference type="GO" id="GO:0043041">
    <property type="term" value="P:amino acid activation for nonribosomal peptide biosynthetic process"/>
    <property type="evidence" value="ECO:0007669"/>
    <property type="project" value="TreeGrafter"/>
</dbReference>
<dbReference type="SUPFAM" id="SSF47336">
    <property type="entry name" value="ACP-like"/>
    <property type="match status" value="6"/>
</dbReference>
<keyword evidence="4" id="KW-0597">Phosphoprotein</keyword>
<dbReference type="Gene3D" id="3.30.300.30">
    <property type="match status" value="5"/>
</dbReference>
<keyword evidence="3" id="KW-0596">Phosphopantetheine</keyword>
<dbReference type="CDD" id="cd17643">
    <property type="entry name" value="A_NRPS_Cytc1-like"/>
    <property type="match status" value="1"/>
</dbReference>
<dbReference type="InterPro" id="IPR020845">
    <property type="entry name" value="AMP-binding_CS"/>
</dbReference>
<dbReference type="GO" id="GO:0005737">
    <property type="term" value="C:cytoplasm"/>
    <property type="evidence" value="ECO:0007669"/>
    <property type="project" value="TreeGrafter"/>
</dbReference>